<evidence type="ECO:0000256" key="2">
    <source>
        <dbReference type="ARBA" id="ARBA00022679"/>
    </source>
</evidence>
<dbReference type="InterPro" id="IPR022754">
    <property type="entry name" value="DNA_pol_III_gamma-3"/>
</dbReference>
<evidence type="ECO:0000256" key="7">
    <source>
        <dbReference type="ARBA" id="ARBA00022833"/>
    </source>
</evidence>
<evidence type="ECO:0000256" key="11">
    <source>
        <dbReference type="RuleBase" id="RU364063"/>
    </source>
</evidence>
<evidence type="ECO:0000256" key="1">
    <source>
        <dbReference type="ARBA" id="ARBA00006360"/>
    </source>
</evidence>
<dbReference type="Proteomes" id="UP000324143">
    <property type="component" value="Unassembled WGS sequence"/>
</dbReference>
<evidence type="ECO:0000256" key="9">
    <source>
        <dbReference type="ARBA" id="ARBA00022932"/>
    </source>
</evidence>
<feature type="domain" description="AAA+ ATPase" evidence="12">
    <location>
        <begin position="37"/>
        <end position="180"/>
    </location>
</feature>
<dbReference type="InterPro" id="IPR045085">
    <property type="entry name" value="HLD_clamp_pol_III_gamma_tau"/>
</dbReference>
<dbReference type="Gene3D" id="1.20.272.10">
    <property type="match status" value="1"/>
</dbReference>
<dbReference type="NCBIfam" id="TIGR02397">
    <property type="entry name" value="dnaX_nterm"/>
    <property type="match status" value="1"/>
</dbReference>
<dbReference type="Pfam" id="PF12169">
    <property type="entry name" value="DNA_pol3_gamma3"/>
    <property type="match status" value="1"/>
</dbReference>
<dbReference type="Gene3D" id="1.10.8.60">
    <property type="match status" value="1"/>
</dbReference>
<comment type="catalytic activity">
    <reaction evidence="10 11">
        <text>DNA(n) + a 2'-deoxyribonucleoside 5'-triphosphate = DNA(n+1) + diphosphate</text>
        <dbReference type="Rhea" id="RHEA:22508"/>
        <dbReference type="Rhea" id="RHEA-COMP:17339"/>
        <dbReference type="Rhea" id="RHEA-COMP:17340"/>
        <dbReference type="ChEBI" id="CHEBI:33019"/>
        <dbReference type="ChEBI" id="CHEBI:61560"/>
        <dbReference type="ChEBI" id="CHEBI:173112"/>
        <dbReference type="EC" id="2.7.7.7"/>
    </reaction>
</comment>
<dbReference type="CDD" id="cd00009">
    <property type="entry name" value="AAA"/>
    <property type="match status" value="1"/>
</dbReference>
<comment type="subunit">
    <text evidence="11">DNA polymerase III contains a core (composed of alpha, epsilon and theta chains) that associates with a tau subunit. This core dimerizes to form the POLIII' complex. PolIII' associates with the gamma complex (composed of gamma, delta, delta', psi and chi chains) and with the beta chain to form the complete DNA polymerase III complex.</text>
</comment>
<proteinExistence type="inferred from homology"/>
<keyword evidence="9 11" id="KW-0239">DNA-directed DNA polymerase</keyword>
<dbReference type="InterPro" id="IPR001270">
    <property type="entry name" value="ClpA/B"/>
</dbReference>
<dbReference type="PRINTS" id="PR00300">
    <property type="entry name" value="CLPPROTEASEA"/>
</dbReference>
<dbReference type="GO" id="GO:0046872">
    <property type="term" value="F:metal ion binding"/>
    <property type="evidence" value="ECO:0007669"/>
    <property type="project" value="UniProtKB-KW"/>
</dbReference>
<dbReference type="PANTHER" id="PTHR11669">
    <property type="entry name" value="REPLICATION FACTOR C / DNA POLYMERASE III GAMMA-TAU SUBUNIT"/>
    <property type="match status" value="1"/>
</dbReference>
<evidence type="ECO:0000259" key="12">
    <source>
        <dbReference type="SMART" id="SM00382"/>
    </source>
</evidence>
<dbReference type="SUPFAM" id="SSF48019">
    <property type="entry name" value="post-AAA+ oligomerization domain-like"/>
    <property type="match status" value="1"/>
</dbReference>
<dbReference type="SUPFAM" id="SSF52540">
    <property type="entry name" value="P-loop containing nucleoside triphosphate hydrolases"/>
    <property type="match status" value="1"/>
</dbReference>
<keyword evidence="3 11" id="KW-0548">Nucleotidyltransferase</keyword>
<dbReference type="InterPro" id="IPR050238">
    <property type="entry name" value="DNA_Rep/Repair_Clamp_Loader"/>
</dbReference>
<dbReference type="InterPro" id="IPR008921">
    <property type="entry name" value="DNA_pol3_clamp-load_cplx_C"/>
</dbReference>
<dbReference type="NCBIfam" id="NF004046">
    <property type="entry name" value="PRK05563.1"/>
    <property type="match status" value="1"/>
</dbReference>
<evidence type="ECO:0000256" key="5">
    <source>
        <dbReference type="ARBA" id="ARBA00022723"/>
    </source>
</evidence>
<evidence type="ECO:0000256" key="6">
    <source>
        <dbReference type="ARBA" id="ARBA00022741"/>
    </source>
</evidence>
<evidence type="ECO:0000256" key="3">
    <source>
        <dbReference type="ARBA" id="ARBA00022695"/>
    </source>
</evidence>
<keyword evidence="7" id="KW-0862">Zinc</keyword>
<evidence type="ECO:0000256" key="8">
    <source>
        <dbReference type="ARBA" id="ARBA00022840"/>
    </source>
</evidence>
<dbReference type="Gene3D" id="3.40.50.300">
    <property type="entry name" value="P-loop containing nucleotide triphosphate hydrolases"/>
    <property type="match status" value="1"/>
</dbReference>
<dbReference type="InterPro" id="IPR027417">
    <property type="entry name" value="P-loop_NTPase"/>
</dbReference>
<dbReference type="FunFam" id="3.40.50.300:FF:000014">
    <property type="entry name" value="DNA polymerase III subunit gamma/tau"/>
    <property type="match status" value="1"/>
</dbReference>
<reference evidence="13" key="1">
    <citation type="submission" date="2019-08" db="EMBL/GenBank/DDBJ databases">
        <title>Genomic characterization of a novel candidate phylum (ARYD3) from a high temperature, high salinity tertiary oil reservoir in north central Oklahoma, USA.</title>
        <authorList>
            <person name="Youssef N.H."/>
            <person name="Yadav A."/>
            <person name="Elshahed M.S."/>
        </authorList>
    </citation>
    <scope>NUCLEOTIDE SEQUENCE [LARGE SCALE GENOMIC DNA]</scope>
    <source>
        <strain evidence="13">ARYD3</strain>
    </source>
</reference>
<dbReference type="EMBL" id="VSIX01000032">
    <property type="protein sequence ID" value="TYB31663.1"/>
    <property type="molecule type" value="Genomic_DNA"/>
</dbReference>
<dbReference type="InterPro" id="IPR003593">
    <property type="entry name" value="AAA+_ATPase"/>
</dbReference>
<dbReference type="InterPro" id="IPR012763">
    <property type="entry name" value="DNA_pol_III_sug/sutau_N"/>
</dbReference>
<keyword evidence="2 11" id="KW-0808">Transferase</keyword>
<sequence>MSYLALARKYRPQSFSEVVGQNHIVKTLSNAIKNSRISHAYLFIGPRGIGKTSVARIFSKSLNCAEGPTLEPCGMCESCNSIREGQNIDVIEFDAASYRTVGEVQEKIIENVHYKPVSANYKIYIIDEVHMFSKHAFNSLLKTLEEPPPHVIFIFATTEPQKIPETITSRCQRFVFQRISLDDIKERLERIVEKEGKKITEDASLLIAKVSDGIMRDAESLLDQIISLSDGKITLEDVELLTGAKEEKVANDLLKIVLEKPFIESIEFLQNIEKEGVNLKNLLSRFTYLFRDALIYKNTDGSDLLFNKYNEKLLKKVNDKYTESNLTVIVDILFEALSSFRYQTEKRVLFEMALYKIKNINNLIKVDDMTQNDKLESKASAEIVKNDNGSIDWKKTIIKSAASRSMDHVVSILKKARFAVNKKGILYIAWKNDFYYKKGIGKKDKIGEIIDEVDSTQQFKLYKIKSEKKDNNGKKKSKKKKKTGLSEEVLKFKSEFNGSIIDIKEE</sequence>
<name>A0A5D0MJ75_9BACT</name>
<dbReference type="GO" id="GO:0003887">
    <property type="term" value="F:DNA-directed DNA polymerase activity"/>
    <property type="evidence" value="ECO:0007669"/>
    <property type="project" value="UniProtKB-KW"/>
</dbReference>
<keyword evidence="6 11" id="KW-0547">Nucleotide-binding</keyword>
<comment type="function">
    <text evidence="11">DNA polymerase III is a complex, multichain enzyme responsible for most of the replicative synthesis in bacteria. This DNA polymerase also exhibits 3' to 5' exonuclease activity.</text>
</comment>
<accession>A0A5D0MJ75</accession>
<protein>
    <recommendedName>
        <fullName evidence="11">DNA polymerase III subunit gamma/tau</fullName>
        <ecNumber evidence="11">2.7.7.7</ecNumber>
    </recommendedName>
</protein>
<dbReference type="GO" id="GO:0006261">
    <property type="term" value="P:DNA-templated DNA replication"/>
    <property type="evidence" value="ECO:0007669"/>
    <property type="project" value="TreeGrafter"/>
</dbReference>
<dbReference type="GO" id="GO:0009360">
    <property type="term" value="C:DNA polymerase III complex"/>
    <property type="evidence" value="ECO:0007669"/>
    <property type="project" value="InterPro"/>
</dbReference>
<keyword evidence="4 11" id="KW-0235">DNA replication</keyword>
<organism evidence="13 14">
    <name type="scientific">Candidatus Mcinerneyibacterium aminivorans</name>
    <dbReference type="NCBI Taxonomy" id="2703815"/>
    <lineage>
        <taxon>Bacteria</taxon>
        <taxon>Candidatus Macinerneyibacteriota</taxon>
        <taxon>Candidatus Mcinerneyibacteria</taxon>
        <taxon>Candidatus Mcinerneyibacteriales</taxon>
        <taxon>Candidatus Mcinerneyibacteriaceae</taxon>
        <taxon>Candidatus Mcinerneyibacterium</taxon>
    </lineage>
</organism>
<comment type="similarity">
    <text evidence="1 11">Belongs to the DnaX/STICHEL family.</text>
</comment>
<keyword evidence="5" id="KW-0479">Metal-binding</keyword>
<dbReference type="CDD" id="cd18137">
    <property type="entry name" value="HLD_clamp_pol_III_gamma_tau"/>
    <property type="match status" value="1"/>
</dbReference>
<evidence type="ECO:0000256" key="10">
    <source>
        <dbReference type="ARBA" id="ARBA00049244"/>
    </source>
</evidence>
<dbReference type="GO" id="GO:0005524">
    <property type="term" value="F:ATP binding"/>
    <property type="evidence" value="ECO:0007669"/>
    <property type="project" value="UniProtKB-KW"/>
</dbReference>
<evidence type="ECO:0000256" key="4">
    <source>
        <dbReference type="ARBA" id="ARBA00022705"/>
    </source>
</evidence>
<dbReference type="FunFam" id="1.10.8.60:FF:000013">
    <property type="entry name" value="DNA polymerase III subunit gamma/tau"/>
    <property type="match status" value="1"/>
</dbReference>
<dbReference type="GO" id="GO:0003677">
    <property type="term" value="F:DNA binding"/>
    <property type="evidence" value="ECO:0007669"/>
    <property type="project" value="InterPro"/>
</dbReference>
<dbReference type="PANTHER" id="PTHR11669:SF0">
    <property type="entry name" value="PROTEIN STICHEL-LIKE 2"/>
    <property type="match status" value="1"/>
</dbReference>
<dbReference type="Pfam" id="PF13177">
    <property type="entry name" value="DNA_pol3_delta2"/>
    <property type="match status" value="1"/>
</dbReference>
<dbReference type="AlphaFoldDB" id="A0A5D0MJ75"/>
<dbReference type="Pfam" id="PF22608">
    <property type="entry name" value="DNAX_ATPase_lid"/>
    <property type="match status" value="1"/>
</dbReference>
<comment type="caution">
    <text evidence="13">The sequence shown here is derived from an EMBL/GenBank/DDBJ whole genome shotgun (WGS) entry which is preliminary data.</text>
</comment>
<evidence type="ECO:0000313" key="14">
    <source>
        <dbReference type="Proteomes" id="UP000324143"/>
    </source>
</evidence>
<keyword evidence="14" id="KW-1185">Reference proteome</keyword>
<dbReference type="SMART" id="SM00382">
    <property type="entry name" value="AAA"/>
    <property type="match status" value="1"/>
</dbReference>
<dbReference type="EC" id="2.7.7.7" evidence="11"/>
<gene>
    <name evidence="11 13" type="primary">dnaX</name>
    <name evidence="13" type="ORF">FXF47_03445</name>
</gene>
<keyword evidence="8 11" id="KW-0067">ATP-binding</keyword>
<evidence type="ECO:0000313" key="13">
    <source>
        <dbReference type="EMBL" id="TYB31663.1"/>
    </source>
</evidence>